<dbReference type="PIRSF" id="PIRSF000332">
    <property type="entry name" value="FMO"/>
    <property type="match status" value="1"/>
</dbReference>
<dbReference type="Gene3D" id="3.50.50.60">
    <property type="entry name" value="FAD/NAD(P)-binding domain"/>
    <property type="match status" value="1"/>
</dbReference>
<dbReference type="PANTHER" id="PTHR23023">
    <property type="entry name" value="DIMETHYLANILINE MONOOXYGENASE"/>
    <property type="match status" value="1"/>
</dbReference>
<dbReference type="Pfam" id="PF00743">
    <property type="entry name" value="FMO-like"/>
    <property type="match status" value="1"/>
</dbReference>
<protein>
    <submittedName>
        <fullName evidence="6">Dimethylaniline monooxygenase 3</fullName>
    </submittedName>
</protein>
<dbReference type="GO" id="GO:0004497">
    <property type="term" value="F:monooxygenase activity"/>
    <property type="evidence" value="ECO:0007669"/>
    <property type="project" value="UniProtKB-KW"/>
</dbReference>
<dbReference type="InterPro" id="IPR020946">
    <property type="entry name" value="Flavin_mOase-like"/>
</dbReference>
<accession>A0ABR4HFE2</accession>
<dbReference type="SUPFAM" id="SSF51905">
    <property type="entry name" value="FAD/NAD(P)-binding domain"/>
    <property type="match status" value="1"/>
</dbReference>
<keyword evidence="6" id="KW-0503">Monooxygenase</keyword>
<name>A0ABR4HFE2_9EURO</name>
<sequence length="534" mass="59482">MAEVAVIGAGAAGLPTLKNLLEEGFKATAFDRDTEIGGIWNLRDDGRPSVLESTVANNSSDFGCYTDFPYPNGSATYPSAREVSQYLQAYADHFELLPHIRLGTTIRRARLVMIGRIEKWELAIETGRSPEELLYFDKLVVASGSFSTPSRPDIPGLGQFEGLAMHSSAYKRPAQFNGLRVLVVGTGNTAADVVSTLKGHAKQVYWSHRHGALILPRSINGMPLDHTLTYRSTRISDIVTSYFPRYASRMMIRMLEKIQNTSFQIRPEWGLTPVPALQHALPIITDDLVAELEAGRAVSVPRIKRVTGKRAVELEDDSRLNDIDAIVLCTGYRKTDWALVGDELDPTRHTTARWSSAKGSGDRPLPRLYQNVFSLERPQSLAYVGIASGLISGFTISDLTSMAIAQVWKGNSALPTLREMNEQVDAHHDWLCKIAEHGSCSPHALNFTKWTAWVHETAGTGVHTKLGYGIQGWWFWLKDRAFCNVLMTGVMSPFIFRVFPGAKRKAWDGAREAIEVLNAERKGRIFRWHGRQDD</sequence>
<dbReference type="Proteomes" id="UP001610334">
    <property type="component" value="Unassembled WGS sequence"/>
</dbReference>
<dbReference type="PRINTS" id="PR00370">
    <property type="entry name" value="FMOXYGENASE"/>
</dbReference>
<evidence type="ECO:0000256" key="5">
    <source>
        <dbReference type="ARBA" id="ARBA00023002"/>
    </source>
</evidence>
<reference evidence="6 7" key="1">
    <citation type="submission" date="2024-07" db="EMBL/GenBank/DDBJ databases">
        <title>Section-level genome sequencing and comparative genomics of Aspergillus sections Usti and Cavernicolus.</title>
        <authorList>
            <consortium name="Lawrence Berkeley National Laboratory"/>
            <person name="Nybo J.L."/>
            <person name="Vesth T.C."/>
            <person name="Theobald S."/>
            <person name="Frisvad J.C."/>
            <person name="Larsen T.O."/>
            <person name="Kjaerboelling I."/>
            <person name="Rothschild-Mancinelli K."/>
            <person name="Lyhne E.K."/>
            <person name="Kogle M.E."/>
            <person name="Barry K."/>
            <person name="Clum A."/>
            <person name="Na H."/>
            <person name="Ledsgaard L."/>
            <person name="Lin J."/>
            <person name="Lipzen A."/>
            <person name="Kuo A."/>
            <person name="Riley R."/>
            <person name="Mondo S."/>
            <person name="Labutti K."/>
            <person name="Haridas S."/>
            <person name="Pangalinan J."/>
            <person name="Salamov A.A."/>
            <person name="Simmons B.A."/>
            <person name="Magnuson J.K."/>
            <person name="Chen J."/>
            <person name="Drula E."/>
            <person name="Henrissat B."/>
            <person name="Wiebenga A."/>
            <person name="Lubbers R.J."/>
            <person name="Gomes A.C."/>
            <person name="Makela M.R."/>
            <person name="Stajich J."/>
            <person name="Grigoriev I.V."/>
            <person name="Mortensen U.H."/>
            <person name="De Vries R.P."/>
            <person name="Baker S.E."/>
            <person name="Andersen M.R."/>
        </authorList>
    </citation>
    <scope>NUCLEOTIDE SEQUENCE [LARGE SCALE GENOMIC DNA]</scope>
    <source>
        <strain evidence="6 7">CBS 588.65</strain>
    </source>
</reference>
<dbReference type="InterPro" id="IPR000960">
    <property type="entry name" value="Flavin_mOase"/>
</dbReference>
<keyword evidence="2" id="KW-0285">Flavoprotein</keyword>
<keyword evidence="3" id="KW-0274">FAD</keyword>
<evidence type="ECO:0000256" key="2">
    <source>
        <dbReference type="ARBA" id="ARBA00022630"/>
    </source>
</evidence>
<evidence type="ECO:0000256" key="4">
    <source>
        <dbReference type="ARBA" id="ARBA00022857"/>
    </source>
</evidence>
<keyword evidence="7" id="KW-1185">Reference proteome</keyword>
<evidence type="ECO:0000256" key="1">
    <source>
        <dbReference type="ARBA" id="ARBA00009183"/>
    </source>
</evidence>
<evidence type="ECO:0000313" key="7">
    <source>
        <dbReference type="Proteomes" id="UP001610334"/>
    </source>
</evidence>
<evidence type="ECO:0000313" key="6">
    <source>
        <dbReference type="EMBL" id="KAL2814127.1"/>
    </source>
</evidence>
<dbReference type="EMBL" id="JBFXLT010000035">
    <property type="protein sequence ID" value="KAL2814127.1"/>
    <property type="molecule type" value="Genomic_DNA"/>
</dbReference>
<proteinExistence type="inferred from homology"/>
<evidence type="ECO:0000256" key="3">
    <source>
        <dbReference type="ARBA" id="ARBA00022827"/>
    </source>
</evidence>
<organism evidence="6 7">
    <name type="scientific">Aspergillus granulosus</name>
    <dbReference type="NCBI Taxonomy" id="176169"/>
    <lineage>
        <taxon>Eukaryota</taxon>
        <taxon>Fungi</taxon>
        <taxon>Dikarya</taxon>
        <taxon>Ascomycota</taxon>
        <taxon>Pezizomycotina</taxon>
        <taxon>Eurotiomycetes</taxon>
        <taxon>Eurotiomycetidae</taxon>
        <taxon>Eurotiales</taxon>
        <taxon>Aspergillaceae</taxon>
        <taxon>Aspergillus</taxon>
        <taxon>Aspergillus subgen. Nidulantes</taxon>
    </lineage>
</organism>
<comment type="caution">
    <text evidence="6">The sequence shown here is derived from an EMBL/GenBank/DDBJ whole genome shotgun (WGS) entry which is preliminary data.</text>
</comment>
<dbReference type="InterPro" id="IPR036188">
    <property type="entry name" value="FAD/NAD-bd_sf"/>
</dbReference>
<gene>
    <name evidence="6" type="ORF">BJX63DRAFT_431529</name>
</gene>
<keyword evidence="5" id="KW-0560">Oxidoreductase</keyword>
<keyword evidence="4" id="KW-0521">NADP</keyword>
<dbReference type="InterPro" id="IPR050346">
    <property type="entry name" value="FMO-like"/>
</dbReference>
<comment type="similarity">
    <text evidence="1">Belongs to the FMO family.</text>
</comment>